<evidence type="ECO:0000313" key="8">
    <source>
        <dbReference type="EMBL" id="GAA4499577.1"/>
    </source>
</evidence>
<gene>
    <name evidence="8" type="ORF">GCM10023172_18400</name>
</gene>
<feature type="domain" description="2Fe-2S ferredoxin-type" evidence="7">
    <location>
        <begin position="21"/>
        <end position="123"/>
    </location>
</feature>
<dbReference type="PROSITE" id="PS51085">
    <property type="entry name" value="2FE2S_FER_2"/>
    <property type="match status" value="1"/>
</dbReference>
<evidence type="ECO:0000256" key="2">
    <source>
        <dbReference type="ARBA" id="ARBA00022714"/>
    </source>
</evidence>
<dbReference type="SUPFAM" id="SSF54292">
    <property type="entry name" value="2Fe-2S ferredoxin-like"/>
    <property type="match status" value="1"/>
</dbReference>
<dbReference type="RefSeq" id="WP_208131434.1">
    <property type="nucleotide sequence ID" value="NZ_BAABGQ010000006.1"/>
</dbReference>
<dbReference type="PANTHER" id="PTHR23426">
    <property type="entry name" value="FERREDOXIN/ADRENODOXIN"/>
    <property type="match status" value="1"/>
</dbReference>
<keyword evidence="4" id="KW-0408">Iron</keyword>
<dbReference type="EMBL" id="BAABGQ010000006">
    <property type="protein sequence ID" value="GAA4499577.1"/>
    <property type="molecule type" value="Genomic_DNA"/>
</dbReference>
<evidence type="ECO:0000313" key="9">
    <source>
        <dbReference type="Proteomes" id="UP001501243"/>
    </source>
</evidence>
<keyword evidence="9" id="KW-1185">Reference proteome</keyword>
<dbReference type="InterPro" id="IPR001041">
    <property type="entry name" value="2Fe-2S_ferredoxin-type"/>
</dbReference>
<dbReference type="PRINTS" id="PR00355">
    <property type="entry name" value="ADRENODOXIN"/>
</dbReference>
<dbReference type="CDD" id="cd00207">
    <property type="entry name" value="fer2"/>
    <property type="match status" value="1"/>
</dbReference>
<comment type="caution">
    <text evidence="8">The sequence shown here is derived from an EMBL/GenBank/DDBJ whole genome shotgun (WGS) entry which is preliminary data.</text>
</comment>
<evidence type="ECO:0000256" key="1">
    <source>
        <dbReference type="ARBA" id="ARBA00010914"/>
    </source>
</evidence>
<evidence type="ECO:0000256" key="3">
    <source>
        <dbReference type="ARBA" id="ARBA00022723"/>
    </source>
</evidence>
<dbReference type="Gene3D" id="3.10.20.30">
    <property type="match status" value="1"/>
</dbReference>
<dbReference type="InterPro" id="IPR036010">
    <property type="entry name" value="2Fe-2S_ferredoxin-like_sf"/>
</dbReference>
<protein>
    <recommendedName>
        <fullName evidence="7">2Fe-2S ferredoxin-type domain-containing protein</fullName>
    </recommendedName>
</protein>
<comment type="similarity">
    <text evidence="1">Belongs to the adrenodoxin/putidaredoxin family.</text>
</comment>
<dbReference type="PANTHER" id="PTHR23426:SF65">
    <property type="entry name" value="FERREDOXIN-2, MITOCHONDRIAL"/>
    <property type="match status" value="1"/>
</dbReference>
<evidence type="ECO:0000256" key="5">
    <source>
        <dbReference type="ARBA" id="ARBA00023014"/>
    </source>
</evidence>
<evidence type="ECO:0000256" key="4">
    <source>
        <dbReference type="ARBA" id="ARBA00023004"/>
    </source>
</evidence>
<organism evidence="8 9">
    <name type="scientific">Hymenobacter ginsengisoli</name>
    <dbReference type="NCBI Taxonomy" id="1051626"/>
    <lineage>
        <taxon>Bacteria</taxon>
        <taxon>Pseudomonadati</taxon>
        <taxon>Bacteroidota</taxon>
        <taxon>Cytophagia</taxon>
        <taxon>Cytophagales</taxon>
        <taxon>Hymenobacteraceae</taxon>
        <taxon>Hymenobacter</taxon>
    </lineage>
</organism>
<keyword evidence="2" id="KW-0001">2Fe-2S</keyword>
<dbReference type="InterPro" id="IPR012675">
    <property type="entry name" value="Beta-grasp_dom_sf"/>
</dbReference>
<keyword evidence="5" id="KW-0411">Iron-sulfur</keyword>
<accession>A0ABP8QAX6</accession>
<proteinExistence type="inferred from homology"/>
<evidence type="ECO:0000256" key="6">
    <source>
        <dbReference type="ARBA" id="ARBA00034078"/>
    </source>
</evidence>
<reference evidence="9" key="1">
    <citation type="journal article" date="2019" name="Int. J. Syst. Evol. Microbiol.">
        <title>The Global Catalogue of Microorganisms (GCM) 10K type strain sequencing project: providing services to taxonomists for standard genome sequencing and annotation.</title>
        <authorList>
            <consortium name="The Broad Institute Genomics Platform"/>
            <consortium name="The Broad Institute Genome Sequencing Center for Infectious Disease"/>
            <person name="Wu L."/>
            <person name="Ma J."/>
        </authorList>
    </citation>
    <scope>NUCLEOTIDE SEQUENCE [LARGE SCALE GENOMIC DNA]</scope>
    <source>
        <strain evidence="9">JCM 17841</strain>
    </source>
</reference>
<dbReference type="Proteomes" id="UP001501243">
    <property type="component" value="Unassembled WGS sequence"/>
</dbReference>
<name>A0ABP8QAX6_9BACT</name>
<sequence length="127" mass="13644">MGVLPLCFALGPSGNRILTPSTITFQFQDGQPAQTHVAVSGESVLDVALNNGIQLQHNCGGVCGCSTCHVYIDKGGDELPEISDKEEDFIDRAINPRLTSRLACQCVLPNERLEVVVTVPPQNFLGH</sequence>
<keyword evidence="3" id="KW-0479">Metal-binding</keyword>
<dbReference type="InterPro" id="IPR001055">
    <property type="entry name" value="Adrenodoxin-like"/>
</dbReference>
<dbReference type="Pfam" id="PF00111">
    <property type="entry name" value="Fer2"/>
    <property type="match status" value="1"/>
</dbReference>
<evidence type="ECO:0000259" key="7">
    <source>
        <dbReference type="PROSITE" id="PS51085"/>
    </source>
</evidence>
<comment type="cofactor">
    <cofactor evidence="6">
        <name>[2Fe-2S] cluster</name>
        <dbReference type="ChEBI" id="CHEBI:190135"/>
    </cofactor>
</comment>